<accession>A0A809RKR4</accession>
<protein>
    <submittedName>
        <fullName evidence="2">Uncharacterized protein</fullName>
    </submittedName>
</protein>
<feature type="region of interest" description="Disordered" evidence="1">
    <location>
        <begin position="135"/>
        <end position="168"/>
    </location>
</feature>
<name>A0A809RKR4_9PROT</name>
<gene>
    <name evidence="2" type="ORF">SFSGTM_21020</name>
</gene>
<dbReference type="KEGG" id="sniv:SFSGTM_21020"/>
<reference evidence="3" key="1">
    <citation type="submission" date="2019-11" db="EMBL/GenBank/DDBJ databases">
        <title>Isolation and characterization of a novel species in the genus Sulfuriferula.</title>
        <authorList>
            <person name="Mochizuki J."/>
            <person name="Kojima H."/>
            <person name="Fukui M."/>
        </authorList>
    </citation>
    <scope>NUCLEOTIDE SEQUENCE [LARGE SCALE GENOMIC DNA]</scope>
    <source>
        <strain evidence="3">SGTM</strain>
    </source>
</reference>
<dbReference type="AlphaFoldDB" id="A0A809RKR4"/>
<sequence>MATISSVAPTLLQSAVSQVLPATSASTSKSLSSPSATVILGNATPAPLTYNASGKLANSQIAQLEQAINNDVSNTISGLFSGTSTDSSAVGLPGLTNSPAGNAAASANTPAAQAEQGVLNAQMVVNETLASLFSNSTTSSTSSSDSVTSLFNSENSTPSSGNTTQSALDAAQTANTSLSNKFLIN</sequence>
<keyword evidence="3" id="KW-1185">Reference proteome</keyword>
<feature type="compositionally biased region" description="Low complexity" evidence="1">
    <location>
        <begin position="135"/>
        <end position="153"/>
    </location>
</feature>
<dbReference type="Proteomes" id="UP000463939">
    <property type="component" value="Chromosome"/>
</dbReference>
<feature type="compositionally biased region" description="Polar residues" evidence="1">
    <location>
        <begin position="154"/>
        <end position="168"/>
    </location>
</feature>
<dbReference type="EMBL" id="AP021881">
    <property type="protein sequence ID" value="BBP01394.1"/>
    <property type="molecule type" value="Genomic_DNA"/>
</dbReference>
<evidence type="ECO:0000313" key="3">
    <source>
        <dbReference type="Proteomes" id="UP000463939"/>
    </source>
</evidence>
<dbReference type="RefSeq" id="WP_162085178.1">
    <property type="nucleotide sequence ID" value="NZ_AP021881.1"/>
</dbReference>
<organism evidence="2 3">
    <name type="scientific">Sulfuriferula nivalis</name>
    <dbReference type="NCBI Taxonomy" id="2675298"/>
    <lineage>
        <taxon>Bacteria</taxon>
        <taxon>Pseudomonadati</taxon>
        <taxon>Pseudomonadota</taxon>
        <taxon>Betaproteobacteria</taxon>
        <taxon>Nitrosomonadales</taxon>
        <taxon>Sulfuricellaceae</taxon>
        <taxon>Sulfuriferula</taxon>
    </lineage>
</organism>
<evidence type="ECO:0000313" key="2">
    <source>
        <dbReference type="EMBL" id="BBP01394.1"/>
    </source>
</evidence>
<evidence type="ECO:0000256" key="1">
    <source>
        <dbReference type="SAM" id="MobiDB-lite"/>
    </source>
</evidence>
<proteinExistence type="predicted"/>